<evidence type="ECO:0000313" key="8">
    <source>
        <dbReference type="Proteomes" id="UP000007797"/>
    </source>
</evidence>
<dbReference type="OrthoDB" id="6415790at2759"/>
<keyword evidence="3 6" id="KW-1133">Transmembrane helix</keyword>
<dbReference type="PANTHER" id="PTHR12778">
    <property type="entry name" value="SOLUTE CARRIER FAMILY 33 ACETYL-COA TRANSPORTER -RELATED"/>
    <property type="match status" value="1"/>
</dbReference>
<evidence type="ECO:0000256" key="2">
    <source>
        <dbReference type="ARBA" id="ARBA00022692"/>
    </source>
</evidence>
<dbReference type="InterPro" id="IPR036259">
    <property type="entry name" value="MFS_trans_sf"/>
</dbReference>
<feature type="transmembrane region" description="Helical" evidence="6">
    <location>
        <begin position="121"/>
        <end position="142"/>
    </location>
</feature>
<accession>F4PHE4</accession>
<dbReference type="STRING" id="1054147.F4PHE4"/>
<dbReference type="InterPro" id="IPR004752">
    <property type="entry name" value="AmpG_permease/AT-1"/>
</dbReference>
<protein>
    <submittedName>
        <fullName evidence="7">Acetyl-CoA transporter</fullName>
    </submittedName>
</protein>
<dbReference type="RefSeq" id="XP_004362979.1">
    <property type="nucleotide sequence ID" value="XM_004362922.1"/>
</dbReference>
<feature type="transmembrane region" description="Helical" evidence="6">
    <location>
        <begin position="163"/>
        <end position="180"/>
    </location>
</feature>
<evidence type="ECO:0000313" key="7">
    <source>
        <dbReference type="EMBL" id="EGG25128.1"/>
    </source>
</evidence>
<dbReference type="GO" id="GO:0016020">
    <property type="term" value="C:membrane"/>
    <property type="evidence" value="ECO:0007669"/>
    <property type="project" value="UniProtKB-SubCell"/>
</dbReference>
<reference evidence="8" key="1">
    <citation type="journal article" date="2011" name="Genome Res.">
        <title>Phylogeny-wide analysis of social amoeba genomes highlights ancient origins for complex intercellular communication.</title>
        <authorList>
            <person name="Heidel A.J."/>
            <person name="Lawal H.M."/>
            <person name="Felder M."/>
            <person name="Schilde C."/>
            <person name="Helps N.R."/>
            <person name="Tunggal B."/>
            <person name="Rivero F."/>
            <person name="John U."/>
            <person name="Schleicher M."/>
            <person name="Eichinger L."/>
            <person name="Platzer M."/>
            <person name="Noegel A.A."/>
            <person name="Schaap P."/>
            <person name="Gloeckner G."/>
        </authorList>
    </citation>
    <scope>NUCLEOTIDE SEQUENCE [LARGE SCALE GENOMIC DNA]</scope>
    <source>
        <strain evidence="8">SH3</strain>
    </source>
</reference>
<dbReference type="Proteomes" id="UP000007797">
    <property type="component" value="Unassembled WGS sequence"/>
</dbReference>
<evidence type="ECO:0000256" key="1">
    <source>
        <dbReference type="ARBA" id="ARBA00004141"/>
    </source>
</evidence>
<dbReference type="EMBL" id="GL883006">
    <property type="protein sequence ID" value="EGG25128.1"/>
    <property type="molecule type" value="Genomic_DNA"/>
</dbReference>
<evidence type="ECO:0000256" key="6">
    <source>
        <dbReference type="SAM" id="Phobius"/>
    </source>
</evidence>
<feature type="transmembrane region" description="Helical" evidence="6">
    <location>
        <begin position="394"/>
        <end position="421"/>
    </location>
</feature>
<evidence type="ECO:0000256" key="5">
    <source>
        <dbReference type="SAM" id="MobiDB-lite"/>
    </source>
</evidence>
<dbReference type="Pfam" id="PF13000">
    <property type="entry name" value="Acatn"/>
    <property type="match status" value="2"/>
</dbReference>
<dbReference type="PANTHER" id="PTHR12778:SF9">
    <property type="entry name" value="ACETYL-COENZYME A TRANSPORTER 1"/>
    <property type="match status" value="1"/>
</dbReference>
<organism evidence="7 8">
    <name type="scientific">Cavenderia fasciculata</name>
    <name type="common">Slime mold</name>
    <name type="synonym">Dictyostelium fasciculatum</name>
    <dbReference type="NCBI Taxonomy" id="261658"/>
    <lineage>
        <taxon>Eukaryota</taxon>
        <taxon>Amoebozoa</taxon>
        <taxon>Evosea</taxon>
        <taxon>Eumycetozoa</taxon>
        <taxon>Dictyostelia</taxon>
        <taxon>Acytosteliales</taxon>
        <taxon>Cavenderiaceae</taxon>
        <taxon>Cavenderia</taxon>
    </lineage>
</organism>
<feature type="transmembrane region" description="Helical" evidence="6">
    <location>
        <begin position="370"/>
        <end position="388"/>
    </location>
</feature>
<dbReference type="AlphaFoldDB" id="F4PHE4"/>
<feature type="transmembrane region" description="Helical" evidence="6">
    <location>
        <begin position="52"/>
        <end position="71"/>
    </location>
</feature>
<dbReference type="GeneID" id="14876672"/>
<feature type="transmembrane region" description="Helical" evidence="6">
    <location>
        <begin position="499"/>
        <end position="518"/>
    </location>
</feature>
<sequence length="539" mass="60980">MIKIFKHTSLYKRFGDDLGNIIWLIILYLFQGIPLGLTFGTIPFLLHKHSTYTQIGIFSLTGFPYSLKILWSPFVDSYYFKSFGRRKSWIVPIQLLAGSMFLVLANGNIIDDLIEHSETEIIKITLLFGSFVVMMATQDIAVDGWALTILSKANVHLASTCQNIGLSTGFFLSYTVYLALSSAEFSNKYIRPSSHYNADVGIITLSSYLYFWGLIYIVFSIILATMKNEERTNQSSTPNGGSPKLNSSTNKKLDDPQQQQQLINNNESMNLQQQEDDEMEETDLKPIQIYQYLWKIISLPHIRTLSMMFLLSKVVFQSNESALSLRLLELGMKKEDLASFSIFQFPCTILFSIVAGKLIRDNPLTIWTKAYFFGVVFVFLNMLSVVFFQKGWFFYFILLLLSTCSSFMSTLMSVGQGGFFLKISEKNHHIGGTYLTFLNTIANLGGTWPKFLILTLIDKFTSTQCVIPNGVIVELIGTTDEIKSLCNDEGGEIVTTRDGYFTVTIILVVYGLIMHRILTKKMIPIEKIKPSSFAIAKGE</sequence>
<feature type="transmembrane region" description="Helical" evidence="6">
    <location>
        <begin position="91"/>
        <end position="109"/>
    </location>
</feature>
<evidence type="ECO:0000256" key="4">
    <source>
        <dbReference type="ARBA" id="ARBA00023136"/>
    </source>
</evidence>
<comment type="subcellular location">
    <subcellularLocation>
        <location evidence="1">Membrane</location>
        <topology evidence="1">Multi-pass membrane protein</topology>
    </subcellularLocation>
</comment>
<feature type="transmembrane region" description="Helical" evidence="6">
    <location>
        <begin position="200"/>
        <end position="224"/>
    </location>
</feature>
<keyword evidence="8" id="KW-1185">Reference proteome</keyword>
<feature type="transmembrane region" description="Helical" evidence="6">
    <location>
        <begin position="21"/>
        <end position="46"/>
    </location>
</feature>
<name>F4PHE4_CACFS</name>
<dbReference type="KEGG" id="dfa:DFA_03375"/>
<keyword evidence="4 6" id="KW-0472">Membrane</keyword>
<dbReference type="GO" id="GO:0008521">
    <property type="term" value="F:acetyl-CoA transmembrane transporter activity"/>
    <property type="evidence" value="ECO:0007669"/>
    <property type="project" value="InterPro"/>
</dbReference>
<dbReference type="GO" id="GO:0035348">
    <property type="term" value="P:acetyl-CoA transmembrane transport"/>
    <property type="evidence" value="ECO:0007669"/>
    <property type="project" value="InterPro"/>
</dbReference>
<keyword evidence="2 6" id="KW-0812">Transmembrane</keyword>
<dbReference type="Gene3D" id="1.20.1250.20">
    <property type="entry name" value="MFS general substrate transporter like domains"/>
    <property type="match status" value="1"/>
</dbReference>
<dbReference type="OMA" id="RRKSWIM"/>
<feature type="region of interest" description="Disordered" evidence="5">
    <location>
        <begin position="231"/>
        <end position="257"/>
    </location>
</feature>
<dbReference type="SUPFAM" id="SSF103473">
    <property type="entry name" value="MFS general substrate transporter"/>
    <property type="match status" value="1"/>
</dbReference>
<feature type="compositionally biased region" description="Polar residues" evidence="5">
    <location>
        <begin position="233"/>
        <end position="250"/>
    </location>
</feature>
<dbReference type="InterPro" id="IPR024371">
    <property type="entry name" value="AcetylCoA_trans_1-like"/>
</dbReference>
<feature type="transmembrane region" description="Helical" evidence="6">
    <location>
        <begin position="337"/>
        <end position="358"/>
    </location>
</feature>
<proteinExistence type="predicted"/>
<evidence type="ECO:0000256" key="3">
    <source>
        <dbReference type="ARBA" id="ARBA00022989"/>
    </source>
</evidence>
<gene>
    <name evidence="7" type="ORF">DFA_03375</name>
</gene>